<dbReference type="InterPro" id="IPR017896">
    <property type="entry name" value="4Fe4S_Fe-S-bd"/>
</dbReference>
<dbReference type="Proteomes" id="UP000649151">
    <property type="component" value="Unassembled WGS sequence"/>
</dbReference>
<evidence type="ECO:0000256" key="5">
    <source>
        <dbReference type="ARBA" id="ARBA00022723"/>
    </source>
</evidence>
<dbReference type="Gene3D" id="3.30.70.20">
    <property type="match status" value="1"/>
</dbReference>
<comment type="function">
    <text evidence="2">Ferredoxins are iron-sulfur proteins that transfer electrons in a wide variety of metabolic reactions.</text>
</comment>
<keyword evidence="5" id="KW-0479">Metal-binding</keyword>
<evidence type="ECO:0000256" key="7">
    <source>
        <dbReference type="ARBA" id="ARBA00023014"/>
    </source>
</evidence>
<feature type="domain" description="4Fe-4S ferredoxin-type" evidence="8">
    <location>
        <begin position="208"/>
        <end position="237"/>
    </location>
</feature>
<keyword evidence="4" id="KW-0004">4Fe-4S</keyword>
<proteinExistence type="predicted"/>
<comment type="cofactor">
    <cofactor evidence="1">
        <name>[4Fe-4S] cluster</name>
        <dbReference type="ChEBI" id="CHEBI:49883"/>
    </cofactor>
</comment>
<evidence type="ECO:0000256" key="6">
    <source>
        <dbReference type="ARBA" id="ARBA00023004"/>
    </source>
</evidence>
<gene>
    <name evidence="9" type="ORF">H8Z77_09700</name>
</gene>
<dbReference type="Gene3D" id="3.40.50.360">
    <property type="match status" value="1"/>
</dbReference>
<dbReference type="PANTHER" id="PTHR24960">
    <property type="entry name" value="PHOTOSYSTEM I IRON-SULFUR CENTER-RELATED"/>
    <property type="match status" value="1"/>
</dbReference>
<dbReference type="SUPFAM" id="SSF52218">
    <property type="entry name" value="Flavoproteins"/>
    <property type="match status" value="1"/>
</dbReference>
<dbReference type="InterPro" id="IPR017900">
    <property type="entry name" value="4Fe4S_Fe_S_CS"/>
</dbReference>
<dbReference type="PANTHER" id="PTHR24960:SF79">
    <property type="entry name" value="PHOTOSYSTEM I IRON-SULFUR CENTER"/>
    <property type="match status" value="1"/>
</dbReference>
<evidence type="ECO:0000256" key="2">
    <source>
        <dbReference type="ARBA" id="ARBA00003532"/>
    </source>
</evidence>
<evidence type="ECO:0000313" key="9">
    <source>
        <dbReference type="EMBL" id="MBC5788287.1"/>
    </source>
</evidence>
<accession>A0ABR7IT29</accession>
<evidence type="ECO:0000256" key="3">
    <source>
        <dbReference type="ARBA" id="ARBA00013529"/>
    </source>
</evidence>
<dbReference type="PROSITE" id="PS00198">
    <property type="entry name" value="4FE4S_FER_1"/>
    <property type="match status" value="1"/>
</dbReference>
<name>A0ABR7IT29_9CLOT</name>
<feature type="domain" description="4Fe-4S ferredoxin-type" evidence="8">
    <location>
        <begin position="177"/>
        <end position="204"/>
    </location>
</feature>
<dbReference type="PROSITE" id="PS51379">
    <property type="entry name" value="4FE4S_FER_2"/>
    <property type="match status" value="2"/>
</dbReference>
<dbReference type="InterPro" id="IPR029039">
    <property type="entry name" value="Flavoprotein-like_sf"/>
</dbReference>
<protein>
    <recommendedName>
        <fullName evidence="3">Ferredoxin</fullName>
    </recommendedName>
</protein>
<evidence type="ECO:0000259" key="8">
    <source>
        <dbReference type="PROSITE" id="PS51379"/>
    </source>
</evidence>
<comment type="caution">
    <text evidence="9">The sequence shown here is derived from an EMBL/GenBank/DDBJ whole genome shotgun (WGS) entry which is preliminary data.</text>
</comment>
<evidence type="ECO:0000313" key="10">
    <source>
        <dbReference type="Proteomes" id="UP000649151"/>
    </source>
</evidence>
<evidence type="ECO:0000256" key="1">
    <source>
        <dbReference type="ARBA" id="ARBA00001966"/>
    </source>
</evidence>
<sequence length="260" mass="28573">MEINQVIAAYFSPTYSTRDIVLTISSEIQHSPKQIDLSIYDNRETSYSFSSHELVVLGVPVYGGRVPADAAKRIHNLHGNNTPIILVAVYGNREFEDALIELKDIVVSNGFIPVAAAAPVAQHSIIHSIAAGRPNAQDIQQARDFSKKVQDKLKKTVVLTQQDCIQLPGNQPYKKYGVIPLHPKAGHNCIQCGKCASNCPVHAIPQDHPDQTNTEQCISCMRCIVVCPKHARGLNPIVKAATANKLKKVCSQPKENLWIL</sequence>
<dbReference type="RefSeq" id="WP_186996883.1">
    <property type="nucleotide sequence ID" value="NZ_JACOQK010000001.1"/>
</dbReference>
<dbReference type="Pfam" id="PF13187">
    <property type="entry name" value="Fer4_9"/>
    <property type="match status" value="1"/>
</dbReference>
<organism evidence="9 10">
    <name type="scientific">Clostridium facile</name>
    <dbReference type="NCBI Taxonomy" id="2763035"/>
    <lineage>
        <taxon>Bacteria</taxon>
        <taxon>Bacillati</taxon>
        <taxon>Bacillota</taxon>
        <taxon>Clostridia</taxon>
        <taxon>Eubacteriales</taxon>
        <taxon>Clostridiaceae</taxon>
        <taxon>Clostridium</taxon>
    </lineage>
</organism>
<dbReference type="InterPro" id="IPR050157">
    <property type="entry name" value="PSI_iron-sulfur_center"/>
</dbReference>
<dbReference type="EMBL" id="JACOQK010000001">
    <property type="protein sequence ID" value="MBC5788287.1"/>
    <property type="molecule type" value="Genomic_DNA"/>
</dbReference>
<dbReference type="SUPFAM" id="SSF46548">
    <property type="entry name" value="alpha-helical ferredoxin"/>
    <property type="match status" value="1"/>
</dbReference>
<keyword evidence="7" id="KW-0411">Iron-sulfur</keyword>
<reference evidence="9 10" key="1">
    <citation type="submission" date="2020-08" db="EMBL/GenBank/DDBJ databases">
        <title>Genome public.</title>
        <authorList>
            <person name="Liu C."/>
            <person name="Sun Q."/>
        </authorList>
    </citation>
    <scope>NUCLEOTIDE SEQUENCE [LARGE SCALE GENOMIC DNA]</scope>
    <source>
        <strain evidence="9 10">NSJ-27</strain>
    </source>
</reference>
<keyword evidence="10" id="KW-1185">Reference proteome</keyword>
<evidence type="ECO:0000256" key="4">
    <source>
        <dbReference type="ARBA" id="ARBA00022485"/>
    </source>
</evidence>
<keyword evidence="6" id="KW-0408">Iron</keyword>